<gene>
    <name evidence="1" type="ORF">K444DRAFT_482279</name>
</gene>
<dbReference type="EMBL" id="KZ613769">
    <property type="protein sequence ID" value="PMD64227.1"/>
    <property type="molecule type" value="Genomic_DNA"/>
</dbReference>
<dbReference type="Proteomes" id="UP000235371">
    <property type="component" value="Unassembled WGS sequence"/>
</dbReference>
<name>A0A2J6TMJ1_9HELO</name>
<sequence>GIGTCISTSSCAGTSVPGYCPGADNIQCCVRTCKTPLGSGFCDKTSNACTGGAYIAGYCPGAYNIQCCV</sequence>
<organism evidence="1 2">
    <name type="scientific">Hyaloscypha bicolor E</name>
    <dbReference type="NCBI Taxonomy" id="1095630"/>
    <lineage>
        <taxon>Eukaryota</taxon>
        <taxon>Fungi</taxon>
        <taxon>Dikarya</taxon>
        <taxon>Ascomycota</taxon>
        <taxon>Pezizomycotina</taxon>
        <taxon>Leotiomycetes</taxon>
        <taxon>Helotiales</taxon>
        <taxon>Hyaloscyphaceae</taxon>
        <taxon>Hyaloscypha</taxon>
        <taxon>Hyaloscypha bicolor</taxon>
    </lineage>
</organism>
<feature type="non-terminal residue" evidence="1">
    <location>
        <position position="1"/>
    </location>
</feature>
<dbReference type="InParanoid" id="A0A2J6TMJ1"/>
<accession>A0A2J6TMJ1</accession>
<proteinExistence type="predicted"/>
<dbReference type="GeneID" id="36581098"/>
<keyword evidence="2" id="KW-1185">Reference proteome</keyword>
<reference evidence="1 2" key="1">
    <citation type="submission" date="2016-04" db="EMBL/GenBank/DDBJ databases">
        <title>A degradative enzymes factory behind the ericoid mycorrhizal symbiosis.</title>
        <authorList>
            <consortium name="DOE Joint Genome Institute"/>
            <person name="Martino E."/>
            <person name="Morin E."/>
            <person name="Grelet G."/>
            <person name="Kuo A."/>
            <person name="Kohler A."/>
            <person name="Daghino S."/>
            <person name="Barry K."/>
            <person name="Choi C."/>
            <person name="Cichocki N."/>
            <person name="Clum A."/>
            <person name="Copeland A."/>
            <person name="Hainaut M."/>
            <person name="Haridas S."/>
            <person name="Labutti K."/>
            <person name="Lindquist E."/>
            <person name="Lipzen A."/>
            <person name="Khouja H.-R."/>
            <person name="Murat C."/>
            <person name="Ohm R."/>
            <person name="Olson A."/>
            <person name="Spatafora J."/>
            <person name="Veneault-Fourrey C."/>
            <person name="Henrissat B."/>
            <person name="Grigoriev I."/>
            <person name="Martin F."/>
            <person name="Perotto S."/>
        </authorList>
    </citation>
    <scope>NUCLEOTIDE SEQUENCE [LARGE SCALE GENOMIC DNA]</scope>
    <source>
        <strain evidence="1 2">E</strain>
    </source>
</reference>
<dbReference type="AlphaFoldDB" id="A0A2J6TMJ1"/>
<protein>
    <submittedName>
        <fullName evidence="1">Uncharacterized protein</fullName>
    </submittedName>
</protein>
<evidence type="ECO:0000313" key="2">
    <source>
        <dbReference type="Proteomes" id="UP000235371"/>
    </source>
</evidence>
<dbReference type="RefSeq" id="XP_024741131.1">
    <property type="nucleotide sequence ID" value="XM_024873018.1"/>
</dbReference>
<feature type="non-terminal residue" evidence="1">
    <location>
        <position position="69"/>
    </location>
</feature>
<dbReference type="OrthoDB" id="3556372at2759"/>
<evidence type="ECO:0000313" key="1">
    <source>
        <dbReference type="EMBL" id="PMD64227.1"/>
    </source>
</evidence>
<dbReference type="STRING" id="1095630.A0A2J6TMJ1"/>